<protein>
    <submittedName>
        <fullName evidence="2">Uncharacterized protein</fullName>
    </submittedName>
</protein>
<accession>A0AAT9LHX1</accession>
<sequence length="56" mass="6065">MIAAAKILAEAGLELVTRPEIIAKAKEEFQRSTGGKPYKCAMPPEQKPAFHQLAGK</sequence>
<gene>
    <name evidence="2" type="ORF">IMF26_05085</name>
</gene>
<evidence type="ECO:0000313" key="2">
    <source>
        <dbReference type="EMBL" id="QUL99420.1"/>
    </source>
</evidence>
<name>A0AAT9LHX1_9FIRM</name>
<evidence type="ECO:0000256" key="1">
    <source>
        <dbReference type="SAM" id="MobiDB-lite"/>
    </source>
</evidence>
<dbReference type="EMBL" id="CP062796">
    <property type="protein sequence ID" value="QUL99420.1"/>
    <property type="molecule type" value="Genomic_DNA"/>
</dbReference>
<feature type="region of interest" description="Disordered" evidence="1">
    <location>
        <begin position="33"/>
        <end position="56"/>
    </location>
</feature>
<organism evidence="2">
    <name type="scientific">Candidatus Fermentithermobacillus carboniphilus</name>
    <dbReference type="NCBI Taxonomy" id="3085328"/>
    <lineage>
        <taxon>Bacteria</taxon>
        <taxon>Bacillati</taxon>
        <taxon>Bacillota</taxon>
        <taxon>Candidatus Fermentithermobacillia</taxon>
        <taxon>Candidatus Fermentithermobacillales</taxon>
        <taxon>Candidatus Fermentithermobacillaceae</taxon>
        <taxon>Candidatus Fermentithermobacillus</taxon>
    </lineage>
</organism>
<reference evidence="2" key="2">
    <citation type="journal article" date="2023" name="Biology">
        <title>Prokaryotic Life Associated with Coal-Fire Gas Vents Revealed by Metagenomics.</title>
        <authorList>
            <person name="Kadnikov V.V."/>
            <person name="Mardanov A.V."/>
            <person name="Beletsky A.V."/>
            <person name="Karnachuk O.V."/>
            <person name="Ravin N.V."/>
        </authorList>
    </citation>
    <scope>NUCLEOTIDE SEQUENCE</scope>
    <source>
        <strain evidence="2">Bu02</strain>
    </source>
</reference>
<reference evidence="2" key="1">
    <citation type="submission" date="2020-10" db="EMBL/GenBank/DDBJ databases">
        <authorList>
            <person name="Kadnikov V."/>
            <person name="Beletsky A.V."/>
            <person name="Mardanov A.V."/>
            <person name="Karnachuk O.V."/>
            <person name="Ravin N.V."/>
        </authorList>
    </citation>
    <scope>NUCLEOTIDE SEQUENCE</scope>
    <source>
        <strain evidence="2">Bu02</strain>
    </source>
</reference>
<dbReference type="KEGG" id="fcz:IMF26_05085"/>
<dbReference type="AlphaFoldDB" id="A0AAT9LHX1"/>
<proteinExistence type="predicted"/>